<evidence type="ECO:0000313" key="2">
    <source>
        <dbReference type="EMBL" id="QET06603.1"/>
    </source>
</evidence>
<name>A0A5P2HGD1_9BURK</name>
<keyword evidence="1" id="KW-0472">Membrane</keyword>
<evidence type="ECO:0000313" key="3">
    <source>
        <dbReference type="Proteomes" id="UP000322822"/>
    </source>
</evidence>
<sequence>MTTNGGSLRATLSATYHGWRDISGAWAARRGAWATVLHEFVVFGIKQAWACLFGGLMVALLIGTHLWYPAGAALTRYDFLVVAAVAIQIAMLWLRLETWDEAKVIMLFHVAGTVMEIFKTSVGSWIYPEASVLRVGNVPLFTGFMYAAVGSYIARVWREFDFRFTRHPPLRVTGALSLAIYANFFLHHYWWDARYVLMALVAVAFGRCWVYFRIDRVHRRMPMLLGFTLVALFIWLAENIGTVTRTWLYPNQLDGWHLVGIGKLGSWFMLMIMSYVMVTLVSRPRPALLHGH</sequence>
<keyword evidence="1" id="KW-0812">Transmembrane</keyword>
<dbReference type="InterPro" id="IPR008535">
    <property type="entry name" value="DUF817"/>
</dbReference>
<feature type="transmembrane region" description="Helical" evidence="1">
    <location>
        <begin position="106"/>
        <end position="126"/>
    </location>
</feature>
<feature type="transmembrane region" description="Helical" evidence="1">
    <location>
        <begin position="224"/>
        <end position="244"/>
    </location>
</feature>
<dbReference type="EMBL" id="CP044067">
    <property type="protein sequence ID" value="QET06603.1"/>
    <property type="molecule type" value="Genomic_DNA"/>
</dbReference>
<accession>A0A5P2HGD1</accession>
<reference evidence="2 3" key="1">
    <citation type="submission" date="2019-09" db="EMBL/GenBank/DDBJ databases">
        <title>FDA dAtabase for Regulatory Grade micrObial Sequences (FDA-ARGOS): Supporting development and validation of Infectious Disease Dx tests.</title>
        <authorList>
            <person name="Sciortino C."/>
            <person name="Tallon L."/>
            <person name="Sadzewicz L."/>
            <person name="Vavikolanu K."/>
            <person name="Mehta A."/>
            <person name="Aluvathingal J."/>
            <person name="Nadendla S."/>
            <person name="Nandy P."/>
            <person name="Geyer C."/>
            <person name="Yan Y."/>
            <person name="Sichtig H."/>
        </authorList>
    </citation>
    <scope>NUCLEOTIDE SEQUENCE [LARGE SCALE GENOMIC DNA]</scope>
    <source>
        <strain evidence="2 3">FDAARGOS_664</strain>
    </source>
</reference>
<dbReference type="Pfam" id="PF05675">
    <property type="entry name" value="DUF817"/>
    <property type="match status" value="1"/>
</dbReference>
<dbReference type="PIRSF" id="PIRSF009141">
    <property type="entry name" value="UCP009141"/>
    <property type="match status" value="1"/>
</dbReference>
<feature type="transmembrane region" description="Helical" evidence="1">
    <location>
        <begin position="74"/>
        <end position="94"/>
    </location>
</feature>
<feature type="transmembrane region" description="Helical" evidence="1">
    <location>
        <begin position="195"/>
        <end position="212"/>
    </location>
</feature>
<keyword evidence="1" id="KW-1133">Transmembrane helix</keyword>
<feature type="transmembrane region" description="Helical" evidence="1">
    <location>
        <begin position="169"/>
        <end position="189"/>
    </location>
</feature>
<evidence type="ECO:0000256" key="1">
    <source>
        <dbReference type="SAM" id="Phobius"/>
    </source>
</evidence>
<gene>
    <name evidence="2" type="ORF">FOB72_21800</name>
</gene>
<dbReference type="Proteomes" id="UP000322822">
    <property type="component" value="Chromosome 2"/>
</dbReference>
<organism evidence="2 3">
    <name type="scientific">Cupriavidus pauculus</name>
    <dbReference type="NCBI Taxonomy" id="82633"/>
    <lineage>
        <taxon>Bacteria</taxon>
        <taxon>Pseudomonadati</taxon>
        <taxon>Pseudomonadota</taxon>
        <taxon>Betaproteobacteria</taxon>
        <taxon>Burkholderiales</taxon>
        <taxon>Burkholderiaceae</taxon>
        <taxon>Cupriavidus</taxon>
    </lineage>
</organism>
<dbReference type="RefSeq" id="WP_150377318.1">
    <property type="nucleotide sequence ID" value="NZ_CP044067.1"/>
</dbReference>
<dbReference type="OrthoDB" id="1550598at2"/>
<proteinExistence type="predicted"/>
<feature type="transmembrane region" description="Helical" evidence="1">
    <location>
        <begin position="264"/>
        <end position="282"/>
    </location>
</feature>
<feature type="transmembrane region" description="Helical" evidence="1">
    <location>
        <begin position="138"/>
        <end position="157"/>
    </location>
</feature>
<dbReference type="AlphaFoldDB" id="A0A5P2HGD1"/>
<feature type="transmembrane region" description="Helical" evidence="1">
    <location>
        <begin position="48"/>
        <end position="68"/>
    </location>
</feature>
<protein>
    <submittedName>
        <fullName evidence="2">DUF817 domain-containing protein</fullName>
    </submittedName>
</protein>